<name>A0ABQ4G7U7_9ACTN</name>
<proteinExistence type="predicted"/>
<dbReference type="InterPro" id="IPR000182">
    <property type="entry name" value="GNAT_dom"/>
</dbReference>
<accession>A0ABQ4G7U7</accession>
<dbReference type="InterPro" id="IPR016181">
    <property type="entry name" value="Acyl_CoA_acyltransferase"/>
</dbReference>
<dbReference type="PROSITE" id="PS51186">
    <property type="entry name" value="GNAT"/>
    <property type="match status" value="1"/>
</dbReference>
<feature type="domain" description="N-acetyltransferase" evidence="2">
    <location>
        <begin position="117"/>
        <end position="253"/>
    </location>
</feature>
<dbReference type="EMBL" id="BOOC01000034">
    <property type="protein sequence ID" value="GIH43068.1"/>
    <property type="molecule type" value="Genomic_DNA"/>
</dbReference>
<reference evidence="3 4" key="1">
    <citation type="submission" date="2021-01" db="EMBL/GenBank/DDBJ databases">
        <title>Whole genome shotgun sequence of Microbispora corallina NBRC 16416.</title>
        <authorList>
            <person name="Komaki H."/>
            <person name="Tamura T."/>
        </authorList>
    </citation>
    <scope>NUCLEOTIDE SEQUENCE [LARGE SCALE GENOMIC DNA]</scope>
    <source>
        <strain evidence="3 4">NBRC 16416</strain>
    </source>
</reference>
<comment type="caution">
    <text evidence="3">The sequence shown here is derived from an EMBL/GenBank/DDBJ whole genome shotgun (WGS) entry which is preliminary data.</text>
</comment>
<feature type="compositionally biased region" description="Basic and acidic residues" evidence="1">
    <location>
        <begin position="7"/>
        <end position="21"/>
    </location>
</feature>
<keyword evidence="4" id="KW-1185">Reference proteome</keyword>
<dbReference type="Gene3D" id="3.40.630.30">
    <property type="match status" value="1"/>
</dbReference>
<organism evidence="3 4">
    <name type="scientific">Microbispora corallina</name>
    <dbReference type="NCBI Taxonomy" id="83302"/>
    <lineage>
        <taxon>Bacteria</taxon>
        <taxon>Bacillati</taxon>
        <taxon>Actinomycetota</taxon>
        <taxon>Actinomycetes</taxon>
        <taxon>Streptosporangiales</taxon>
        <taxon>Streptosporangiaceae</taxon>
        <taxon>Microbispora</taxon>
    </lineage>
</organism>
<evidence type="ECO:0000259" key="2">
    <source>
        <dbReference type="PROSITE" id="PS51186"/>
    </source>
</evidence>
<feature type="region of interest" description="Disordered" evidence="1">
    <location>
        <begin position="1"/>
        <end position="21"/>
    </location>
</feature>
<evidence type="ECO:0000313" key="4">
    <source>
        <dbReference type="Proteomes" id="UP000603904"/>
    </source>
</evidence>
<dbReference type="Pfam" id="PF00583">
    <property type="entry name" value="Acetyltransf_1"/>
    <property type="match status" value="1"/>
</dbReference>
<dbReference type="CDD" id="cd04301">
    <property type="entry name" value="NAT_SF"/>
    <property type="match status" value="1"/>
</dbReference>
<protein>
    <submittedName>
        <fullName evidence="3">N-acetyltransferase</fullName>
    </submittedName>
</protein>
<dbReference type="Proteomes" id="UP000603904">
    <property type="component" value="Unassembled WGS sequence"/>
</dbReference>
<sequence length="253" mass="27249">MLALYDRSMRRDAPPDDPGARVERVGDVVRQVAGEHGWNGVLWSRLDRAGADAAIAEQVRYYASLGRGFEWKLYAHDRPDDLAARLRAAGFVAEPEETLMVAPIGAVSTEAEPPVGVEVWPVADEAGADLVGRVHEEVFGTDGDRIRRRLLDQLAGLPGTVAAVVAVAGGEPVAAARLEMHPGTPFAGLWGGGTVPAWRGRGLYRALVAVRARIAADRGYRYLQVDATGQSRPILRRLGFVPLTTTTPYVHNG</sequence>
<evidence type="ECO:0000256" key="1">
    <source>
        <dbReference type="SAM" id="MobiDB-lite"/>
    </source>
</evidence>
<evidence type="ECO:0000313" key="3">
    <source>
        <dbReference type="EMBL" id="GIH43068.1"/>
    </source>
</evidence>
<dbReference type="SUPFAM" id="SSF55729">
    <property type="entry name" value="Acyl-CoA N-acyltransferases (Nat)"/>
    <property type="match status" value="1"/>
</dbReference>
<gene>
    <name evidence="3" type="ORF">Mco01_60680</name>
</gene>